<gene>
    <name evidence="3" type="ORF">DFR69_113175</name>
</gene>
<feature type="transmembrane region" description="Helical" evidence="2">
    <location>
        <begin position="158"/>
        <end position="179"/>
    </location>
</feature>
<name>A0A317N582_9NOCA</name>
<keyword evidence="2" id="KW-0812">Transmembrane</keyword>
<keyword evidence="4" id="KW-1185">Reference proteome</keyword>
<feature type="compositionally biased region" description="Polar residues" evidence="1">
    <location>
        <begin position="778"/>
        <end position="795"/>
    </location>
</feature>
<evidence type="ECO:0008006" key="5">
    <source>
        <dbReference type="Google" id="ProtNLM"/>
    </source>
</evidence>
<feature type="region of interest" description="Disordered" evidence="1">
    <location>
        <begin position="778"/>
        <end position="811"/>
    </location>
</feature>
<proteinExistence type="predicted"/>
<feature type="transmembrane region" description="Helical" evidence="2">
    <location>
        <begin position="411"/>
        <end position="429"/>
    </location>
</feature>
<sequence length="824" mass="86863">MLRATTKVDFWNPDRWRRPVVIDRIGRWIGATRPRRWTVRVLLVLLALTVFPAVLGAAATASSDPESGASATNSALSWMDVRDSYGVELSDYFFATDFGSVIHPENTAIATIINLEFAGWLVIVTTAIWLIGYVLSFAWLDLIANALRGVSEAAASQIATPVMLATAVSIGAFFVAYFVIRGLHAKAAMQVATMFAVAVIGPFFLAAPLAEIMSSHGLLASGRDVGVGIAAGLNGDGTSDPTQLVETIQGTMAENFARRPLQVWNFGHVVDNRANCAVVWTVGVNSGDDERLKEGMRTCGDSAAYRAAADPSVGQIGAGLLLIICAGILLGFSVVLAKRILRGALDAIYHGFLAIVGFAAGGFIYGPTQTFLVRNIVDSAVGALEMTFYTVALGFKMLLLGNIFRLAGDDVMAVFVIAALIESVAISQLKRAGRSFDESKDWVVSRVSQALRGADATPVRAGGGAAVATGMGSTGLLRTLPHALIAGFAAASTVSNSPLTEWALGKVPRPLRPYARLQKEVMLSQAGIYTRPGLGGADGWHVQTMLNRPVFARAALRGAQAFGGIDTVMGAAGALMELSKVGGGLDAAAGALHGAGFRDQDLILNAVYSWGTILHNSEDETLANKPLGRVVAAMQRAQHSALSVARGGGDMQEAAADIATLRANAALYREAYPGGVTLDGGAEDGPQRAFVSDYMANPTSPKILALQKLSGGEALNEDDHAKSGGLLTGIDPVDAARMMQWIGNEDAKRTLEAVGRIVENPADVQLWRDARRTISNAASTDQWSAGLNRTTTNSLAPPPSDQPNPGSETVNWAALKAIANRTRR</sequence>
<evidence type="ECO:0000256" key="1">
    <source>
        <dbReference type="SAM" id="MobiDB-lite"/>
    </source>
</evidence>
<keyword evidence="2" id="KW-1133">Transmembrane helix</keyword>
<feature type="transmembrane region" description="Helical" evidence="2">
    <location>
        <begin position="386"/>
        <end position="404"/>
    </location>
</feature>
<evidence type="ECO:0000313" key="3">
    <source>
        <dbReference type="EMBL" id="PWV70461.1"/>
    </source>
</evidence>
<feature type="transmembrane region" description="Helical" evidence="2">
    <location>
        <begin position="191"/>
        <end position="210"/>
    </location>
</feature>
<accession>A0A317N582</accession>
<keyword evidence="2" id="KW-0472">Membrane</keyword>
<organism evidence="3 4">
    <name type="scientific">Nocardia neocaledoniensis</name>
    <dbReference type="NCBI Taxonomy" id="236511"/>
    <lineage>
        <taxon>Bacteria</taxon>
        <taxon>Bacillati</taxon>
        <taxon>Actinomycetota</taxon>
        <taxon>Actinomycetes</taxon>
        <taxon>Mycobacteriales</taxon>
        <taxon>Nocardiaceae</taxon>
        <taxon>Nocardia</taxon>
    </lineage>
</organism>
<dbReference type="AlphaFoldDB" id="A0A317N582"/>
<dbReference type="EMBL" id="QGTL01000013">
    <property type="protein sequence ID" value="PWV70461.1"/>
    <property type="molecule type" value="Genomic_DNA"/>
</dbReference>
<evidence type="ECO:0000313" key="4">
    <source>
        <dbReference type="Proteomes" id="UP000246410"/>
    </source>
</evidence>
<comment type="caution">
    <text evidence="3">The sequence shown here is derived from an EMBL/GenBank/DDBJ whole genome shotgun (WGS) entry which is preliminary data.</text>
</comment>
<protein>
    <recommendedName>
        <fullName evidence="5">TrbL/VirB6 plasmid conjugal transfer protein</fullName>
    </recommendedName>
</protein>
<evidence type="ECO:0000256" key="2">
    <source>
        <dbReference type="SAM" id="Phobius"/>
    </source>
</evidence>
<feature type="transmembrane region" description="Helical" evidence="2">
    <location>
        <begin position="117"/>
        <end position="138"/>
    </location>
</feature>
<feature type="transmembrane region" description="Helical" evidence="2">
    <location>
        <begin position="348"/>
        <end position="366"/>
    </location>
</feature>
<feature type="transmembrane region" description="Helical" evidence="2">
    <location>
        <begin position="37"/>
        <end position="58"/>
    </location>
</feature>
<dbReference type="Proteomes" id="UP000246410">
    <property type="component" value="Unassembled WGS sequence"/>
</dbReference>
<reference evidence="3 4" key="1">
    <citation type="submission" date="2018-05" db="EMBL/GenBank/DDBJ databases">
        <title>Genomic Encyclopedia of Type Strains, Phase IV (KMG-IV): sequencing the most valuable type-strain genomes for metagenomic binning, comparative biology and taxonomic classification.</title>
        <authorList>
            <person name="Goeker M."/>
        </authorList>
    </citation>
    <scope>NUCLEOTIDE SEQUENCE [LARGE SCALE GENOMIC DNA]</scope>
    <source>
        <strain evidence="3 4">DSM 44717</strain>
    </source>
</reference>
<feature type="transmembrane region" description="Helical" evidence="2">
    <location>
        <begin position="316"/>
        <end position="336"/>
    </location>
</feature>